<dbReference type="InterPro" id="IPR045516">
    <property type="entry name" value="DUF6477"/>
</dbReference>
<dbReference type="AlphaFoldDB" id="A0A443J3D3"/>
<keyword evidence="2" id="KW-1185">Reference proteome</keyword>
<proteinExistence type="predicted"/>
<sequence length="95" mass="10662">MSTLLFAIAALRRPRLLVRAARAGQMDYNRNRDLRGLIESQHLSRPESLLAILLDEEARLDEARRAAAADYNVTRHVTVLIALMAEARIYAPHAA</sequence>
<reference evidence="1 2" key="1">
    <citation type="submission" date="2019-01" db="EMBL/GenBank/DDBJ databases">
        <title>Sinorhodobacter populi sp. nov. isolated from the symptomatic bark tissue of Populus euramericana canker.</title>
        <authorList>
            <person name="Xu G."/>
        </authorList>
    </citation>
    <scope>NUCLEOTIDE SEQUENCE [LARGE SCALE GENOMIC DNA]</scope>
    <source>
        <strain evidence="1 2">2D-5</strain>
    </source>
</reference>
<evidence type="ECO:0000313" key="1">
    <source>
        <dbReference type="EMBL" id="RWR14950.1"/>
    </source>
</evidence>
<dbReference type="Proteomes" id="UP000285710">
    <property type="component" value="Unassembled WGS sequence"/>
</dbReference>
<comment type="caution">
    <text evidence="1">The sequence shown here is derived from an EMBL/GenBank/DDBJ whole genome shotgun (WGS) entry which is preliminary data.</text>
</comment>
<protein>
    <submittedName>
        <fullName evidence="1">Uncharacterized protein</fullName>
    </submittedName>
</protein>
<dbReference type="EMBL" id="SAUW01000002">
    <property type="protein sequence ID" value="RWR14950.1"/>
    <property type="molecule type" value="Genomic_DNA"/>
</dbReference>
<name>A0A443J3D3_9RHOB</name>
<gene>
    <name evidence="1" type="ORF">D2T33_02305</name>
</gene>
<reference evidence="1 2" key="2">
    <citation type="submission" date="2019-01" db="EMBL/GenBank/DDBJ databases">
        <authorList>
            <person name="Li Y."/>
        </authorList>
    </citation>
    <scope>NUCLEOTIDE SEQUENCE [LARGE SCALE GENOMIC DNA]</scope>
    <source>
        <strain evidence="1 2">2D-5</strain>
    </source>
</reference>
<evidence type="ECO:0000313" key="2">
    <source>
        <dbReference type="Proteomes" id="UP000285710"/>
    </source>
</evidence>
<organism evidence="1 2">
    <name type="scientific">Paenirhodobacter populi</name>
    <dbReference type="NCBI Taxonomy" id="2306993"/>
    <lineage>
        <taxon>Bacteria</taxon>
        <taxon>Pseudomonadati</taxon>
        <taxon>Pseudomonadota</taxon>
        <taxon>Alphaproteobacteria</taxon>
        <taxon>Rhodobacterales</taxon>
        <taxon>Rhodobacter group</taxon>
        <taxon>Paenirhodobacter</taxon>
    </lineage>
</organism>
<accession>A0A443J3D3</accession>
<dbReference type="Pfam" id="PF20083">
    <property type="entry name" value="DUF6477"/>
    <property type="match status" value="1"/>
</dbReference>